<dbReference type="Proteomes" id="UP001059844">
    <property type="component" value="Chromosome"/>
</dbReference>
<evidence type="ECO:0000313" key="1">
    <source>
        <dbReference type="EMBL" id="UUC46228.1"/>
    </source>
</evidence>
<organism evidence="1 2">
    <name type="scientific">Flavobacterium cerinum</name>
    <dbReference type="NCBI Taxonomy" id="2502784"/>
    <lineage>
        <taxon>Bacteria</taxon>
        <taxon>Pseudomonadati</taxon>
        <taxon>Bacteroidota</taxon>
        <taxon>Flavobacteriia</taxon>
        <taxon>Flavobacteriales</taxon>
        <taxon>Flavobacteriaceae</taxon>
        <taxon>Flavobacterium</taxon>
    </lineage>
</organism>
<name>A0ABY5ITR1_9FLAO</name>
<protein>
    <recommendedName>
        <fullName evidence="3">IrrE N-terminal-like domain-containing protein</fullName>
    </recommendedName>
</protein>
<evidence type="ECO:0008006" key="3">
    <source>
        <dbReference type="Google" id="ProtNLM"/>
    </source>
</evidence>
<proteinExistence type="predicted"/>
<dbReference type="RefSeq" id="WP_256551897.1">
    <property type="nucleotide sequence ID" value="NZ_CP101751.1"/>
</dbReference>
<keyword evidence="2" id="KW-1185">Reference proteome</keyword>
<reference evidence="1" key="1">
    <citation type="submission" date="2022-07" db="EMBL/GenBank/DDBJ databases">
        <title>Isolation, identification, and degradation of a PFOSA degrading strain from sewage treatment plant.</title>
        <authorList>
            <person name="Zhang L."/>
            <person name="Huo Y."/>
        </authorList>
    </citation>
    <scope>NUCLEOTIDE SEQUENCE</scope>
    <source>
        <strain evidence="1">C1</strain>
    </source>
</reference>
<dbReference type="EMBL" id="CP101751">
    <property type="protein sequence ID" value="UUC46228.1"/>
    <property type="molecule type" value="Genomic_DNA"/>
</dbReference>
<sequence>MKMNGLNELLEEEGKISAEEEGKILQALNDFNIWLKDLDIVEDIYDLKKISIEPYSDGDWVMKVEKEGSAVSFNPQVLRKSNYDFFEIVILHEFFHLIVQGVPNKEDATQIKDCFGSDFMSLIDIEADFYVASYLKNKKNFDANKYWKAYYEGTSVFKDKWVRNKKFERFLGSLLTVNKLFNTIGKESFDLYLPSISPFITEGYLKVLVIKRDYITFKEITLSYDDFRDIKEIYKKPSKYNVDSYVGAICEFSEKALNNNKNLN</sequence>
<evidence type="ECO:0000313" key="2">
    <source>
        <dbReference type="Proteomes" id="UP001059844"/>
    </source>
</evidence>
<gene>
    <name evidence="1" type="ORF">NOX80_03240</name>
</gene>
<accession>A0ABY5ITR1</accession>